<reference evidence="2 3" key="1">
    <citation type="journal article" date="2015" name="Proc. Natl. Acad. Sci. U.S.A.">
        <title>The resurrection genome of Boea hygrometrica: A blueprint for survival of dehydration.</title>
        <authorList>
            <person name="Xiao L."/>
            <person name="Yang G."/>
            <person name="Zhang L."/>
            <person name="Yang X."/>
            <person name="Zhao S."/>
            <person name="Ji Z."/>
            <person name="Zhou Q."/>
            <person name="Hu M."/>
            <person name="Wang Y."/>
            <person name="Chen M."/>
            <person name="Xu Y."/>
            <person name="Jin H."/>
            <person name="Xiao X."/>
            <person name="Hu G."/>
            <person name="Bao F."/>
            <person name="Hu Y."/>
            <person name="Wan P."/>
            <person name="Li L."/>
            <person name="Deng X."/>
            <person name="Kuang T."/>
            <person name="Xiang C."/>
            <person name="Zhu J.K."/>
            <person name="Oliver M.J."/>
            <person name="He Y."/>
        </authorList>
    </citation>
    <scope>NUCLEOTIDE SEQUENCE [LARGE SCALE GENOMIC DNA]</scope>
    <source>
        <strain evidence="3">cv. XS01</strain>
    </source>
</reference>
<feature type="region of interest" description="Disordered" evidence="1">
    <location>
        <begin position="196"/>
        <end position="215"/>
    </location>
</feature>
<sequence length="264" mass="30208">MPELVVEDTKLIHQLGSGAGAEQHLKCRIETSWLRSNQLGKQNKSSFEQEFLQPRAFGSYCNGSRCIQSLLVDPSRLRKKGRRRLSEGTLHALGVGEDHQSLPTLKYWRQNSKAETTAINTGDKDGMSHPVRSPLTLRKLGLARSVATHHSNFSKKEKKVWITPLQSMGREGKADLEVEAINRTLETARQLEARNSQNPQLEMRSTPKQLNSWRSKAHRHNSTAGNMWLAKRIHIWKYKQKKSTEFKIQQLCWKDKDLKGLAQH</sequence>
<keyword evidence="3" id="KW-1185">Reference proteome</keyword>
<protein>
    <submittedName>
        <fullName evidence="2">Archaeal ATPase</fullName>
    </submittedName>
</protein>
<evidence type="ECO:0000256" key="1">
    <source>
        <dbReference type="SAM" id="MobiDB-lite"/>
    </source>
</evidence>
<evidence type="ECO:0000313" key="2">
    <source>
        <dbReference type="EMBL" id="KZV15606.1"/>
    </source>
</evidence>
<evidence type="ECO:0000313" key="3">
    <source>
        <dbReference type="Proteomes" id="UP000250235"/>
    </source>
</evidence>
<dbReference type="EMBL" id="KV019716">
    <property type="protein sequence ID" value="KZV15606.1"/>
    <property type="molecule type" value="Genomic_DNA"/>
</dbReference>
<proteinExistence type="predicted"/>
<dbReference type="AlphaFoldDB" id="A0A2Z7A279"/>
<name>A0A2Z7A279_9LAMI</name>
<dbReference type="Proteomes" id="UP000250235">
    <property type="component" value="Unassembled WGS sequence"/>
</dbReference>
<organism evidence="2 3">
    <name type="scientific">Dorcoceras hygrometricum</name>
    <dbReference type="NCBI Taxonomy" id="472368"/>
    <lineage>
        <taxon>Eukaryota</taxon>
        <taxon>Viridiplantae</taxon>
        <taxon>Streptophyta</taxon>
        <taxon>Embryophyta</taxon>
        <taxon>Tracheophyta</taxon>
        <taxon>Spermatophyta</taxon>
        <taxon>Magnoliopsida</taxon>
        <taxon>eudicotyledons</taxon>
        <taxon>Gunneridae</taxon>
        <taxon>Pentapetalae</taxon>
        <taxon>asterids</taxon>
        <taxon>lamiids</taxon>
        <taxon>Lamiales</taxon>
        <taxon>Gesneriaceae</taxon>
        <taxon>Didymocarpoideae</taxon>
        <taxon>Trichosporeae</taxon>
        <taxon>Loxocarpinae</taxon>
        <taxon>Dorcoceras</taxon>
    </lineage>
</organism>
<accession>A0A2Z7A279</accession>
<gene>
    <name evidence="2" type="ORF">F511_39985</name>
</gene>